<sequence length="121" mass="13748">MAKLLYTLKIFLFRNNLQALKLTTREEKQIIRFVSFGVLIYTKIWVEAALAADAPVNDLLLWKSLKFYEAIDSKIGVAARGHLWYLPDELVALALFSEKPSDCEKQTKVQKTNSDGGNRSV</sequence>
<evidence type="ECO:0000313" key="2">
    <source>
        <dbReference type="Proteomes" id="UP000299102"/>
    </source>
</evidence>
<dbReference type="EMBL" id="BGZK01000417">
    <property type="protein sequence ID" value="GBP42401.1"/>
    <property type="molecule type" value="Genomic_DNA"/>
</dbReference>
<gene>
    <name evidence="1" type="ORF">EVAR_30034_1</name>
</gene>
<reference evidence="1 2" key="1">
    <citation type="journal article" date="2019" name="Commun. Biol.">
        <title>The bagworm genome reveals a unique fibroin gene that provides high tensile strength.</title>
        <authorList>
            <person name="Kono N."/>
            <person name="Nakamura H."/>
            <person name="Ohtoshi R."/>
            <person name="Tomita M."/>
            <person name="Numata K."/>
            <person name="Arakawa K."/>
        </authorList>
    </citation>
    <scope>NUCLEOTIDE SEQUENCE [LARGE SCALE GENOMIC DNA]</scope>
</reference>
<proteinExistence type="predicted"/>
<name>A0A4C1VUI8_EUMVA</name>
<evidence type="ECO:0000313" key="1">
    <source>
        <dbReference type="EMBL" id="GBP42401.1"/>
    </source>
</evidence>
<dbReference type="Proteomes" id="UP000299102">
    <property type="component" value="Unassembled WGS sequence"/>
</dbReference>
<protein>
    <submittedName>
        <fullName evidence="1">Uncharacterized protein</fullName>
    </submittedName>
</protein>
<dbReference type="OrthoDB" id="8053568at2759"/>
<dbReference type="AlphaFoldDB" id="A0A4C1VUI8"/>
<organism evidence="1 2">
    <name type="scientific">Eumeta variegata</name>
    <name type="common">Bagworm moth</name>
    <name type="synonym">Eumeta japonica</name>
    <dbReference type="NCBI Taxonomy" id="151549"/>
    <lineage>
        <taxon>Eukaryota</taxon>
        <taxon>Metazoa</taxon>
        <taxon>Ecdysozoa</taxon>
        <taxon>Arthropoda</taxon>
        <taxon>Hexapoda</taxon>
        <taxon>Insecta</taxon>
        <taxon>Pterygota</taxon>
        <taxon>Neoptera</taxon>
        <taxon>Endopterygota</taxon>
        <taxon>Lepidoptera</taxon>
        <taxon>Glossata</taxon>
        <taxon>Ditrysia</taxon>
        <taxon>Tineoidea</taxon>
        <taxon>Psychidae</taxon>
        <taxon>Oiketicinae</taxon>
        <taxon>Eumeta</taxon>
    </lineage>
</organism>
<comment type="caution">
    <text evidence="1">The sequence shown here is derived from an EMBL/GenBank/DDBJ whole genome shotgun (WGS) entry which is preliminary data.</text>
</comment>
<keyword evidence="2" id="KW-1185">Reference proteome</keyword>
<accession>A0A4C1VUI8</accession>